<evidence type="ECO:0000256" key="2">
    <source>
        <dbReference type="SAM" id="Phobius"/>
    </source>
</evidence>
<reference evidence="3" key="1">
    <citation type="submission" date="2021-01" db="EMBL/GenBank/DDBJ databases">
        <title>Novel species in genus Nocardioides.</title>
        <authorList>
            <person name="Zhang G."/>
        </authorList>
    </citation>
    <scope>NUCLEOTIDE SEQUENCE</scope>
    <source>
        <strain evidence="3">Zg-536</strain>
    </source>
</reference>
<protein>
    <submittedName>
        <fullName evidence="3">Uncharacterized protein</fullName>
    </submittedName>
</protein>
<dbReference type="EMBL" id="JAERTX010000001">
    <property type="protein sequence ID" value="MBM9458412.1"/>
    <property type="molecule type" value="Genomic_DNA"/>
</dbReference>
<keyword evidence="2" id="KW-0812">Transmembrane</keyword>
<feature type="coiled-coil region" evidence="1">
    <location>
        <begin position="15"/>
        <end position="42"/>
    </location>
</feature>
<evidence type="ECO:0000313" key="3">
    <source>
        <dbReference type="EMBL" id="MBM9458412.1"/>
    </source>
</evidence>
<keyword evidence="4" id="KW-1185">Reference proteome</keyword>
<gene>
    <name evidence="3" type="ORF">JK386_00675</name>
</gene>
<sequence>MTRTQPTDGGLAQRCAALEDDVRRLREELAAAHDRIAALEAAADAGTADSLSLFQGSAADTAAGAESIDAGPGGAGLAEDGSDPRMLSLVLGATAVVSAMVLLLTVLNGRLLTVFGIAVAVLTVALAWAAVRTRVVPVEVEVSQGVVYVTKGESSYRFDLKKPDTRVEVSGRPGESGWSVRFERRHLEPFVIDASMVDPHTFLGQLREHRPEL</sequence>
<accession>A0A939BUE2</accession>
<evidence type="ECO:0000256" key="1">
    <source>
        <dbReference type="SAM" id="Coils"/>
    </source>
</evidence>
<name>A0A939BUE2_9ACTN</name>
<feature type="transmembrane region" description="Helical" evidence="2">
    <location>
        <begin position="86"/>
        <end position="104"/>
    </location>
</feature>
<feature type="transmembrane region" description="Helical" evidence="2">
    <location>
        <begin position="111"/>
        <end position="131"/>
    </location>
</feature>
<keyword evidence="1" id="KW-0175">Coiled coil</keyword>
<organism evidence="3 4">
    <name type="scientific">Nocardioides faecalis</name>
    <dbReference type="NCBI Taxonomy" id="2803858"/>
    <lineage>
        <taxon>Bacteria</taxon>
        <taxon>Bacillati</taxon>
        <taxon>Actinomycetota</taxon>
        <taxon>Actinomycetes</taxon>
        <taxon>Propionibacteriales</taxon>
        <taxon>Nocardioidaceae</taxon>
        <taxon>Nocardioides</taxon>
    </lineage>
</organism>
<dbReference type="Proteomes" id="UP000663791">
    <property type="component" value="Unassembled WGS sequence"/>
</dbReference>
<comment type="caution">
    <text evidence="3">The sequence shown here is derived from an EMBL/GenBank/DDBJ whole genome shotgun (WGS) entry which is preliminary data.</text>
</comment>
<keyword evidence="2" id="KW-0472">Membrane</keyword>
<proteinExistence type="predicted"/>
<evidence type="ECO:0000313" key="4">
    <source>
        <dbReference type="Proteomes" id="UP000663791"/>
    </source>
</evidence>
<keyword evidence="2" id="KW-1133">Transmembrane helix</keyword>
<dbReference type="AlphaFoldDB" id="A0A939BUE2"/>
<dbReference type="RefSeq" id="WP_205289722.1">
    <property type="nucleotide sequence ID" value="NZ_CP074406.1"/>
</dbReference>